<keyword evidence="3 4" id="KW-0443">Lipid metabolism</keyword>
<keyword evidence="1 4" id="KW-0378">Hydrolase</keyword>
<evidence type="ECO:0000256" key="1">
    <source>
        <dbReference type="ARBA" id="ARBA00022801"/>
    </source>
</evidence>
<dbReference type="PANTHER" id="PTHR14226:SF76">
    <property type="entry name" value="NTE FAMILY PROTEIN RSSA"/>
    <property type="match status" value="1"/>
</dbReference>
<dbReference type="GO" id="GO:0016042">
    <property type="term" value="P:lipid catabolic process"/>
    <property type="evidence" value="ECO:0007669"/>
    <property type="project" value="UniProtKB-UniRule"/>
</dbReference>
<dbReference type="GO" id="GO:0016787">
    <property type="term" value="F:hydrolase activity"/>
    <property type="evidence" value="ECO:0007669"/>
    <property type="project" value="UniProtKB-UniRule"/>
</dbReference>
<sequence>MPMRPKIGLALGAGGAKGLAHIGVLQVLTNENIPIDMIAGSSMGAIIGAAYAAGADLQLMEKLALNLNQALFLDVNLPRLGLLKGDNAMAIIRLLTHNKKFSELNIPLAIVATDIERGEKVIFREGDVASAVRASMSVPGVFNPVCINDRLLVDGAVTERLPVGILKEMGADIIIGVDVKLWSPQKIEINNIYAVIMQSIEIMEREACKPCLELCDVIINPDVSDISTADFSKAGECIKRGRLAAENKIELIKRVIEGFAPKHNC</sequence>
<dbReference type="EMBL" id="CP045798">
    <property type="protein sequence ID" value="QNB45957.1"/>
    <property type="molecule type" value="Genomic_DNA"/>
</dbReference>
<name>A0A7G6E1K3_THEFR</name>
<accession>A0A7G6E1K3</accession>
<keyword evidence="2 4" id="KW-0442">Lipid degradation</keyword>
<evidence type="ECO:0000259" key="5">
    <source>
        <dbReference type="PROSITE" id="PS51635"/>
    </source>
</evidence>
<comment type="caution">
    <text evidence="4">Lacks conserved residue(s) required for the propagation of feature annotation.</text>
</comment>
<organism evidence="6 7">
    <name type="scientific">Thermanaerosceptrum fracticalcis</name>
    <dbReference type="NCBI Taxonomy" id="1712410"/>
    <lineage>
        <taxon>Bacteria</taxon>
        <taxon>Bacillati</taxon>
        <taxon>Bacillota</taxon>
        <taxon>Clostridia</taxon>
        <taxon>Eubacteriales</taxon>
        <taxon>Peptococcaceae</taxon>
        <taxon>Thermanaerosceptrum</taxon>
    </lineage>
</organism>
<dbReference type="PANTHER" id="PTHR14226">
    <property type="entry name" value="NEUROPATHY TARGET ESTERASE/SWISS CHEESE D.MELANOGASTER"/>
    <property type="match status" value="1"/>
</dbReference>
<dbReference type="OrthoDB" id="9770965at2"/>
<dbReference type="InterPro" id="IPR050301">
    <property type="entry name" value="NTE"/>
</dbReference>
<dbReference type="Proteomes" id="UP000515847">
    <property type="component" value="Chromosome"/>
</dbReference>
<evidence type="ECO:0000313" key="7">
    <source>
        <dbReference type="Proteomes" id="UP000515847"/>
    </source>
</evidence>
<dbReference type="InterPro" id="IPR016035">
    <property type="entry name" value="Acyl_Trfase/lysoPLipase"/>
</dbReference>
<reference evidence="6 7" key="1">
    <citation type="journal article" date="2019" name="Front. Microbiol.">
        <title>Thermoanaerosceptrum fracticalcis gen. nov. sp. nov., a Novel Fumarate-Fermenting Microorganism From a Deep Fractured Carbonate Aquifer of the US Great Basin.</title>
        <authorList>
            <person name="Hamilton-Brehm S.D."/>
            <person name="Stewart L.E."/>
            <person name="Zavarin M."/>
            <person name="Caldwell M."/>
            <person name="Lawson P.A."/>
            <person name="Onstott T.C."/>
            <person name="Grzymski J."/>
            <person name="Neveux I."/>
            <person name="Lollar B.S."/>
            <person name="Russell C.E."/>
            <person name="Moser D.P."/>
        </authorList>
    </citation>
    <scope>NUCLEOTIDE SEQUENCE [LARGE SCALE GENOMIC DNA]</scope>
    <source>
        <strain evidence="6 7">DRI-13</strain>
    </source>
</reference>
<feature type="short sequence motif" description="GXSXG" evidence="4">
    <location>
        <begin position="40"/>
        <end position="44"/>
    </location>
</feature>
<dbReference type="Gene3D" id="3.40.1090.10">
    <property type="entry name" value="Cytosolic phospholipase A2 catalytic domain"/>
    <property type="match status" value="2"/>
</dbReference>
<evidence type="ECO:0000256" key="3">
    <source>
        <dbReference type="ARBA" id="ARBA00023098"/>
    </source>
</evidence>
<dbReference type="InterPro" id="IPR002641">
    <property type="entry name" value="PNPLA_dom"/>
</dbReference>
<feature type="active site" description="Proton acceptor" evidence="4">
    <location>
        <position position="154"/>
    </location>
</feature>
<dbReference type="KEGG" id="tfr:BR63_06300"/>
<dbReference type="Pfam" id="PF01734">
    <property type="entry name" value="Patatin"/>
    <property type="match status" value="1"/>
</dbReference>
<feature type="short sequence motif" description="DGA/G" evidence="4">
    <location>
        <begin position="154"/>
        <end position="156"/>
    </location>
</feature>
<protein>
    <submittedName>
        <fullName evidence="6">Patatin family protein</fullName>
    </submittedName>
</protein>
<feature type="domain" description="PNPLA" evidence="5">
    <location>
        <begin position="9"/>
        <end position="167"/>
    </location>
</feature>
<keyword evidence="7" id="KW-1185">Reference proteome</keyword>
<gene>
    <name evidence="6" type="ORF">BR63_06300</name>
</gene>
<dbReference type="SUPFAM" id="SSF52151">
    <property type="entry name" value="FabD/lysophospholipase-like"/>
    <property type="match status" value="1"/>
</dbReference>
<dbReference type="PROSITE" id="PS51635">
    <property type="entry name" value="PNPLA"/>
    <property type="match status" value="1"/>
</dbReference>
<dbReference type="AlphaFoldDB" id="A0A7G6E1K3"/>
<feature type="active site" description="Nucleophile" evidence="4">
    <location>
        <position position="42"/>
    </location>
</feature>
<evidence type="ECO:0000313" key="6">
    <source>
        <dbReference type="EMBL" id="QNB45957.1"/>
    </source>
</evidence>
<evidence type="ECO:0000256" key="4">
    <source>
        <dbReference type="PROSITE-ProRule" id="PRU01161"/>
    </source>
</evidence>
<proteinExistence type="predicted"/>
<evidence type="ECO:0000256" key="2">
    <source>
        <dbReference type="ARBA" id="ARBA00022963"/>
    </source>
</evidence>